<evidence type="ECO:0000256" key="1">
    <source>
        <dbReference type="ARBA" id="ARBA00001936"/>
    </source>
</evidence>
<evidence type="ECO:0000256" key="13">
    <source>
        <dbReference type="ARBA" id="ARBA00048336"/>
    </source>
</evidence>
<comment type="cofactor">
    <cofactor evidence="1">
        <name>Mn(2+)</name>
        <dbReference type="ChEBI" id="CHEBI:29035"/>
    </cofactor>
</comment>
<evidence type="ECO:0000313" key="18">
    <source>
        <dbReference type="EMBL" id="KAH6824206.1"/>
    </source>
</evidence>
<comment type="catalytic activity">
    <reaction evidence="13 15">
        <text>O-phospho-L-threonyl-[protein] + H2O = L-threonyl-[protein] + phosphate</text>
        <dbReference type="Rhea" id="RHEA:47004"/>
        <dbReference type="Rhea" id="RHEA-COMP:11060"/>
        <dbReference type="Rhea" id="RHEA-COMP:11605"/>
        <dbReference type="ChEBI" id="CHEBI:15377"/>
        <dbReference type="ChEBI" id="CHEBI:30013"/>
        <dbReference type="ChEBI" id="CHEBI:43474"/>
        <dbReference type="ChEBI" id="CHEBI:61977"/>
        <dbReference type="EC" id="3.1.3.16"/>
    </reaction>
</comment>
<sequence>MMDIDDAILEDQILDDRRIFTGSVPKEEICAHPGFFAGMCMKCGQPADDDSAVPLKYIDKNLRIANNEMARLRDKDFKDLLCHRRKLYLVLDLDHTLLNSARLSDIKEEEEYLSSQRDALPDALKTSLFRLDRMHMMTKLRPFVHTFLEEASSMFEMYIYTMGERSYALEMAKLLDPSEKYFHSRIIAQGDCNRKYQKGLDIVLGKESAVLILDDTEAVWKEHHKDNLILMDRYHFFASSCKNLGFSYSSLSQLRIDESETEGALPTVLKILRQIHSLFFDKGRKDNLEDRDVRQVLKTVRNNVLRDCRIVFSRVFPTNFTGELHSLWRMAEQLGATCLAAVDPSVTHVVSLDSGTDKSRWAVKEKKFLVNPRWIEASNYLWKRQPEEKYYVTPAKNNRKNWPTNESHGTFER</sequence>
<proteinExistence type="predicted"/>
<evidence type="ECO:0000259" key="16">
    <source>
        <dbReference type="PROSITE" id="PS50172"/>
    </source>
</evidence>
<dbReference type="EMBL" id="SDAM02000476">
    <property type="protein sequence ID" value="KAH6824206.1"/>
    <property type="molecule type" value="Genomic_DNA"/>
</dbReference>
<dbReference type="InterPro" id="IPR039189">
    <property type="entry name" value="Fcp1"/>
</dbReference>
<evidence type="ECO:0000256" key="7">
    <source>
        <dbReference type="ARBA" id="ARBA00022801"/>
    </source>
</evidence>
<dbReference type="PROSITE" id="PS50969">
    <property type="entry name" value="FCP1"/>
    <property type="match status" value="1"/>
</dbReference>
<dbReference type="PANTHER" id="PTHR23081">
    <property type="entry name" value="RNA POLYMERASE II CTD PHOSPHATASE"/>
    <property type="match status" value="1"/>
</dbReference>
<dbReference type="PROSITE" id="PS50172">
    <property type="entry name" value="BRCT"/>
    <property type="match status" value="1"/>
</dbReference>
<keyword evidence="8" id="KW-0694">RNA-binding</keyword>
<feature type="domain" description="FCP1 homology" evidence="17">
    <location>
        <begin position="82"/>
        <end position="254"/>
    </location>
</feature>
<reference evidence="18 19" key="1">
    <citation type="journal article" date="2021" name="Nat. Commun.">
        <title>Incipient diploidization of the medicinal plant Perilla within 10,000 years.</title>
        <authorList>
            <person name="Zhang Y."/>
            <person name="Shen Q."/>
            <person name="Leng L."/>
            <person name="Zhang D."/>
            <person name="Chen S."/>
            <person name="Shi Y."/>
            <person name="Ning Z."/>
            <person name="Chen S."/>
        </authorList>
    </citation>
    <scope>NUCLEOTIDE SEQUENCE [LARGE SCALE GENOMIC DNA]</scope>
    <source>
        <strain evidence="19">cv. PC099</strain>
    </source>
</reference>
<dbReference type="GO" id="GO:0005634">
    <property type="term" value="C:nucleus"/>
    <property type="evidence" value="ECO:0007669"/>
    <property type="project" value="UniProtKB-SubCell"/>
</dbReference>
<evidence type="ECO:0000256" key="14">
    <source>
        <dbReference type="ARBA" id="ARBA00063107"/>
    </source>
</evidence>
<dbReference type="NCBIfam" id="TIGR02250">
    <property type="entry name" value="FCP1_euk"/>
    <property type="match status" value="1"/>
</dbReference>
<dbReference type="PANTHER" id="PTHR23081:SF36">
    <property type="entry name" value="RNA POLYMERASE II SUBUNIT A C-TERMINAL DOMAIN PHOSPHATASE"/>
    <property type="match status" value="1"/>
</dbReference>
<keyword evidence="7 15" id="KW-0378">Hydrolase</keyword>
<evidence type="ECO:0000256" key="2">
    <source>
        <dbReference type="ARBA" id="ARBA00001941"/>
    </source>
</evidence>
<dbReference type="SUPFAM" id="SSF56784">
    <property type="entry name" value="HAD-like"/>
    <property type="match status" value="1"/>
</dbReference>
<evidence type="ECO:0000256" key="5">
    <source>
        <dbReference type="ARBA" id="ARBA00022491"/>
    </source>
</evidence>
<feature type="domain" description="BRCT" evidence="16">
    <location>
        <begin position="300"/>
        <end position="392"/>
    </location>
</feature>
<dbReference type="Proteomes" id="UP001190926">
    <property type="component" value="Unassembled WGS sequence"/>
</dbReference>
<comment type="catalytic activity">
    <reaction evidence="12 15">
        <text>O-phospho-L-seryl-[protein] + H2O = L-seryl-[protein] + phosphate</text>
        <dbReference type="Rhea" id="RHEA:20629"/>
        <dbReference type="Rhea" id="RHEA-COMP:9863"/>
        <dbReference type="Rhea" id="RHEA-COMP:11604"/>
        <dbReference type="ChEBI" id="CHEBI:15377"/>
        <dbReference type="ChEBI" id="CHEBI:29999"/>
        <dbReference type="ChEBI" id="CHEBI:43474"/>
        <dbReference type="ChEBI" id="CHEBI:83421"/>
        <dbReference type="EC" id="3.1.3.16"/>
    </reaction>
</comment>
<dbReference type="InterPro" id="IPR036420">
    <property type="entry name" value="BRCT_dom_sf"/>
</dbReference>
<dbReference type="SMART" id="SM00292">
    <property type="entry name" value="BRCT"/>
    <property type="match status" value="1"/>
</dbReference>
<evidence type="ECO:0000256" key="4">
    <source>
        <dbReference type="ARBA" id="ARBA00004123"/>
    </source>
</evidence>
<evidence type="ECO:0000256" key="12">
    <source>
        <dbReference type="ARBA" id="ARBA00047761"/>
    </source>
</evidence>
<keyword evidence="6" id="KW-0479">Metal-binding</keyword>
<protein>
    <recommendedName>
        <fullName evidence="15">RNA polymerase II C-terminal domain phosphatase-like</fullName>
        <ecNumber evidence="15">3.1.3.16</ecNumber>
    </recommendedName>
</protein>
<evidence type="ECO:0000256" key="6">
    <source>
        <dbReference type="ARBA" id="ARBA00022723"/>
    </source>
</evidence>
<keyword evidence="9" id="KW-0805">Transcription regulation</keyword>
<keyword evidence="5" id="KW-0678">Repressor</keyword>
<evidence type="ECO:0000313" key="19">
    <source>
        <dbReference type="Proteomes" id="UP001190926"/>
    </source>
</evidence>
<organism evidence="18 19">
    <name type="scientific">Perilla frutescens var. hirtella</name>
    <name type="common">Perilla citriodora</name>
    <name type="synonym">Perilla setoyensis</name>
    <dbReference type="NCBI Taxonomy" id="608512"/>
    <lineage>
        <taxon>Eukaryota</taxon>
        <taxon>Viridiplantae</taxon>
        <taxon>Streptophyta</taxon>
        <taxon>Embryophyta</taxon>
        <taxon>Tracheophyta</taxon>
        <taxon>Spermatophyta</taxon>
        <taxon>Magnoliopsida</taxon>
        <taxon>eudicotyledons</taxon>
        <taxon>Gunneridae</taxon>
        <taxon>Pentapetalae</taxon>
        <taxon>asterids</taxon>
        <taxon>lamiids</taxon>
        <taxon>Lamiales</taxon>
        <taxon>Lamiaceae</taxon>
        <taxon>Nepetoideae</taxon>
        <taxon>Elsholtzieae</taxon>
        <taxon>Perilla</taxon>
    </lineage>
</organism>
<comment type="subunit">
    <text evidence="14">Interacts with RAP74.</text>
</comment>
<dbReference type="GO" id="GO:0046872">
    <property type="term" value="F:metal ion binding"/>
    <property type="evidence" value="ECO:0007669"/>
    <property type="project" value="UniProtKB-KW"/>
</dbReference>
<dbReference type="GO" id="GO:0003723">
    <property type="term" value="F:RNA binding"/>
    <property type="evidence" value="ECO:0007669"/>
    <property type="project" value="UniProtKB-KW"/>
</dbReference>
<evidence type="ECO:0000256" key="9">
    <source>
        <dbReference type="ARBA" id="ARBA00023015"/>
    </source>
</evidence>
<dbReference type="CDD" id="cd17729">
    <property type="entry name" value="BRCT_CTDP1"/>
    <property type="match status" value="1"/>
</dbReference>
<dbReference type="InterPro" id="IPR023214">
    <property type="entry name" value="HAD_sf"/>
</dbReference>
<dbReference type="InterPro" id="IPR011947">
    <property type="entry name" value="FCP1_euk"/>
</dbReference>
<comment type="subcellular location">
    <subcellularLocation>
        <location evidence="4 15">Nucleus</location>
    </subcellularLocation>
</comment>
<keyword evidence="10" id="KW-0804">Transcription</keyword>
<dbReference type="Gene3D" id="3.40.50.10190">
    <property type="entry name" value="BRCT domain"/>
    <property type="match status" value="1"/>
</dbReference>
<dbReference type="EC" id="3.1.3.16" evidence="15"/>
<evidence type="ECO:0000259" key="17">
    <source>
        <dbReference type="PROSITE" id="PS50969"/>
    </source>
</evidence>
<dbReference type="SUPFAM" id="SSF52113">
    <property type="entry name" value="BRCT domain"/>
    <property type="match status" value="1"/>
</dbReference>
<dbReference type="Pfam" id="PF00533">
    <property type="entry name" value="BRCT"/>
    <property type="match status" value="1"/>
</dbReference>
<dbReference type="AlphaFoldDB" id="A0AAD4IZC2"/>
<dbReference type="SMART" id="SM00577">
    <property type="entry name" value="CPDc"/>
    <property type="match status" value="1"/>
</dbReference>
<keyword evidence="19" id="KW-1185">Reference proteome</keyword>
<name>A0AAD4IZC2_PERFH</name>
<dbReference type="Gene3D" id="3.40.50.1000">
    <property type="entry name" value="HAD superfamily/HAD-like"/>
    <property type="match status" value="1"/>
</dbReference>
<evidence type="ECO:0000256" key="15">
    <source>
        <dbReference type="RuleBase" id="RU366066"/>
    </source>
</evidence>
<accession>A0AAD4IZC2</accession>
<dbReference type="CDD" id="cd07521">
    <property type="entry name" value="HAD_FCP1-like"/>
    <property type="match status" value="1"/>
</dbReference>
<dbReference type="InterPro" id="IPR001357">
    <property type="entry name" value="BRCT_dom"/>
</dbReference>
<dbReference type="FunFam" id="3.40.50.10190:FF:000014">
    <property type="entry name" value="RNA polymerase II C-terminal domain phosphatase-like 3"/>
    <property type="match status" value="1"/>
</dbReference>
<evidence type="ECO:0000256" key="11">
    <source>
        <dbReference type="ARBA" id="ARBA00023242"/>
    </source>
</evidence>
<comment type="cofactor">
    <cofactor evidence="2">
        <name>Co(2+)</name>
        <dbReference type="ChEBI" id="CHEBI:48828"/>
    </cofactor>
</comment>
<evidence type="ECO:0000256" key="3">
    <source>
        <dbReference type="ARBA" id="ARBA00001946"/>
    </source>
</evidence>
<dbReference type="GO" id="GO:0009651">
    <property type="term" value="P:response to salt stress"/>
    <property type="evidence" value="ECO:0007669"/>
    <property type="project" value="UniProtKB-ARBA"/>
</dbReference>
<dbReference type="Pfam" id="PF03031">
    <property type="entry name" value="NIF"/>
    <property type="match status" value="1"/>
</dbReference>
<keyword evidence="11 15" id="KW-0539">Nucleus</keyword>
<comment type="function">
    <text evidence="15">This promotes the activity of RNA polymerase II.</text>
</comment>
<comment type="caution">
    <text evidence="18">The sequence shown here is derived from an EMBL/GenBank/DDBJ whole genome shotgun (WGS) entry which is preliminary data.</text>
</comment>
<gene>
    <name evidence="18" type="ORF">C2S53_019287</name>
</gene>
<dbReference type="InterPro" id="IPR036412">
    <property type="entry name" value="HAD-like_sf"/>
</dbReference>
<dbReference type="FunFam" id="3.40.50.1000:FF:000125">
    <property type="entry name" value="RNA polymerase II C-terminal domain phosphatase-like 4"/>
    <property type="match status" value="1"/>
</dbReference>
<evidence type="ECO:0000256" key="8">
    <source>
        <dbReference type="ARBA" id="ARBA00022884"/>
    </source>
</evidence>
<comment type="cofactor">
    <cofactor evidence="3">
        <name>Mg(2+)</name>
        <dbReference type="ChEBI" id="CHEBI:18420"/>
    </cofactor>
</comment>
<dbReference type="GO" id="GO:0008420">
    <property type="term" value="F:RNA polymerase II CTD heptapeptide repeat phosphatase activity"/>
    <property type="evidence" value="ECO:0007669"/>
    <property type="project" value="UniProtKB-UniRule"/>
</dbReference>
<dbReference type="InterPro" id="IPR004274">
    <property type="entry name" value="FCP1_dom"/>
</dbReference>
<evidence type="ECO:0000256" key="10">
    <source>
        <dbReference type="ARBA" id="ARBA00023163"/>
    </source>
</evidence>